<dbReference type="InterPro" id="IPR006145">
    <property type="entry name" value="PsdUridine_synth_RsuA/RluA"/>
</dbReference>
<organism evidence="4 5">
    <name type="scientific">Candidatus Haliotispira prima</name>
    <dbReference type="NCBI Taxonomy" id="3034016"/>
    <lineage>
        <taxon>Bacteria</taxon>
        <taxon>Pseudomonadati</taxon>
        <taxon>Spirochaetota</taxon>
        <taxon>Spirochaetia</taxon>
        <taxon>Spirochaetales</taxon>
        <taxon>Spirochaetaceae</taxon>
        <taxon>Candidatus Haliotispira</taxon>
    </lineage>
</organism>
<accession>A0ABY8MK83</accession>
<keyword evidence="5" id="KW-1185">Reference proteome</keyword>
<dbReference type="Proteomes" id="UP001228690">
    <property type="component" value="Chromosome"/>
</dbReference>
<feature type="domain" description="Pseudouridine synthase RsuA/RluA-like" evidence="3">
    <location>
        <begin position="129"/>
        <end position="361"/>
    </location>
</feature>
<dbReference type="EC" id="5.4.99.-" evidence="4"/>
<evidence type="ECO:0000256" key="2">
    <source>
        <dbReference type="SAM" id="MobiDB-lite"/>
    </source>
</evidence>
<reference evidence="4 5" key="1">
    <citation type="submission" date="2023-04" db="EMBL/GenBank/DDBJ databases">
        <title>Spirochaete genome identified in red abalone sample constitutes a novel genus.</title>
        <authorList>
            <person name="Sharma S.P."/>
            <person name="Purcell C.M."/>
            <person name="Hyde J.R."/>
            <person name="Severin A.J."/>
        </authorList>
    </citation>
    <scope>NUCLEOTIDE SEQUENCE [LARGE SCALE GENOMIC DNA]</scope>
    <source>
        <strain evidence="4 5">SP-2023</strain>
    </source>
</reference>
<dbReference type="PANTHER" id="PTHR21600:SF87">
    <property type="entry name" value="RNA PSEUDOURIDYLATE SYNTHASE DOMAIN-CONTAINING PROTEIN 1"/>
    <property type="match status" value="1"/>
</dbReference>
<dbReference type="CDD" id="cd02869">
    <property type="entry name" value="PseudoU_synth_RluA_like"/>
    <property type="match status" value="1"/>
</dbReference>
<sequence length="436" mass="49171">MREKAREKRPNRRGGLPYSKATKHTEILEQQRISAVLVRQEAQVAAQAGTELSRMRLDRYVCSLQLDGLENRSRLKHLKAEVWKDGALLKFSHLVENGEELLIRWQEPESFDARCAVPMDLDILYEDADLVLLNKPYGLAVHGAVGLREPSLVQGLIAKYQDLPQNFGSGGAGADRQEENGTDVSEHEFRPGIVHRLDKDTSGVLLVARNSAGLRNLSGQFAARRVQKTYYALVHGCPTRPAGRVDLPLMRDPKAPQRYTVYQSNRLIGRFGGRTLCQEELAEFYADCEPGERPKGLRDLKGLKGSENGAKWRTAETEYRVVRSWQFTEGLPDGRKQQVVSLIRLRPGTGRTHQLRVHAKHLGCPIVGDPIYGKRQEDRTLARLWGLPQPSLMLHAFRLEFYHPEDGRAMRGQAAVPARFRNWLQCFFGGVPDKAG</sequence>
<feature type="region of interest" description="Disordered" evidence="2">
    <location>
        <begin position="1"/>
        <end position="20"/>
    </location>
</feature>
<gene>
    <name evidence="4" type="ORF">P0082_03050</name>
</gene>
<evidence type="ECO:0000256" key="1">
    <source>
        <dbReference type="ARBA" id="ARBA00010876"/>
    </source>
</evidence>
<evidence type="ECO:0000259" key="3">
    <source>
        <dbReference type="Pfam" id="PF00849"/>
    </source>
</evidence>
<dbReference type="Gene3D" id="3.30.2350.10">
    <property type="entry name" value="Pseudouridine synthase"/>
    <property type="match status" value="1"/>
</dbReference>
<dbReference type="PANTHER" id="PTHR21600">
    <property type="entry name" value="MITOCHONDRIAL RNA PSEUDOURIDINE SYNTHASE"/>
    <property type="match status" value="1"/>
</dbReference>
<dbReference type="EMBL" id="CP123443">
    <property type="protein sequence ID" value="WGK70427.1"/>
    <property type="molecule type" value="Genomic_DNA"/>
</dbReference>
<proteinExistence type="inferred from homology"/>
<dbReference type="InterPro" id="IPR006224">
    <property type="entry name" value="PsdUridine_synth_RluA-like_CS"/>
</dbReference>
<evidence type="ECO:0000313" key="5">
    <source>
        <dbReference type="Proteomes" id="UP001228690"/>
    </source>
</evidence>
<comment type="similarity">
    <text evidence="1">Belongs to the pseudouridine synthase RluA family.</text>
</comment>
<dbReference type="SUPFAM" id="SSF55120">
    <property type="entry name" value="Pseudouridine synthase"/>
    <property type="match status" value="1"/>
</dbReference>
<dbReference type="InterPro" id="IPR020103">
    <property type="entry name" value="PsdUridine_synth_cat_dom_sf"/>
</dbReference>
<dbReference type="RefSeq" id="WP_326928637.1">
    <property type="nucleotide sequence ID" value="NZ_CP123443.1"/>
</dbReference>
<dbReference type="PROSITE" id="PS01129">
    <property type="entry name" value="PSI_RLU"/>
    <property type="match status" value="1"/>
</dbReference>
<name>A0ABY8MK83_9SPIO</name>
<dbReference type="Pfam" id="PF00849">
    <property type="entry name" value="PseudoU_synth_2"/>
    <property type="match status" value="1"/>
</dbReference>
<feature type="compositionally biased region" description="Basic and acidic residues" evidence="2">
    <location>
        <begin position="175"/>
        <end position="187"/>
    </location>
</feature>
<dbReference type="InterPro" id="IPR050188">
    <property type="entry name" value="RluA_PseudoU_synthase"/>
</dbReference>
<evidence type="ECO:0000313" key="4">
    <source>
        <dbReference type="EMBL" id="WGK70427.1"/>
    </source>
</evidence>
<dbReference type="GO" id="GO:0016853">
    <property type="term" value="F:isomerase activity"/>
    <property type="evidence" value="ECO:0007669"/>
    <property type="project" value="UniProtKB-KW"/>
</dbReference>
<protein>
    <submittedName>
        <fullName evidence="4">RluA family pseudouridine synthase</fullName>
        <ecNumber evidence="4">5.4.99.-</ecNumber>
    </submittedName>
</protein>
<keyword evidence="4" id="KW-0413">Isomerase</keyword>
<feature type="region of interest" description="Disordered" evidence="2">
    <location>
        <begin position="168"/>
        <end position="187"/>
    </location>
</feature>